<evidence type="ECO:0000256" key="5">
    <source>
        <dbReference type="SAM" id="Phobius"/>
    </source>
</evidence>
<feature type="domain" description="EamA" evidence="6">
    <location>
        <begin position="164"/>
        <end position="299"/>
    </location>
</feature>
<feature type="transmembrane region" description="Helical" evidence="5">
    <location>
        <begin position="195"/>
        <end position="213"/>
    </location>
</feature>
<dbReference type="AlphaFoldDB" id="A0A1I6IZ51"/>
<feature type="transmembrane region" description="Helical" evidence="5">
    <location>
        <begin position="106"/>
        <end position="128"/>
    </location>
</feature>
<evidence type="ECO:0000256" key="4">
    <source>
        <dbReference type="ARBA" id="ARBA00023136"/>
    </source>
</evidence>
<feature type="domain" description="EamA" evidence="6">
    <location>
        <begin position="18"/>
        <end position="150"/>
    </location>
</feature>
<dbReference type="InterPro" id="IPR037185">
    <property type="entry name" value="EmrE-like"/>
</dbReference>
<evidence type="ECO:0000259" key="6">
    <source>
        <dbReference type="Pfam" id="PF00892"/>
    </source>
</evidence>
<keyword evidence="4 5" id="KW-0472">Membrane</keyword>
<dbReference type="EMBL" id="FOYT01000005">
    <property type="protein sequence ID" value="SFR71959.1"/>
    <property type="molecule type" value="Genomic_DNA"/>
</dbReference>
<protein>
    <submittedName>
        <fullName evidence="7">Permease of the drug/metabolite transporter (DMT) superfamily</fullName>
    </submittedName>
</protein>
<dbReference type="Pfam" id="PF00892">
    <property type="entry name" value="EamA"/>
    <property type="match status" value="2"/>
</dbReference>
<keyword evidence="2 5" id="KW-0812">Transmembrane</keyword>
<feature type="transmembrane region" description="Helical" evidence="5">
    <location>
        <begin position="78"/>
        <end position="100"/>
    </location>
</feature>
<keyword evidence="8" id="KW-1185">Reference proteome</keyword>
<evidence type="ECO:0000256" key="1">
    <source>
        <dbReference type="ARBA" id="ARBA00004141"/>
    </source>
</evidence>
<gene>
    <name evidence="7" type="ORF">SAMN04487947_3903</name>
</gene>
<proteinExistence type="predicted"/>
<feature type="transmembrane region" description="Helical" evidence="5">
    <location>
        <begin position="260"/>
        <end position="277"/>
    </location>
</feature>
<dbReference type="InterPro" id="IPR050638">
    <property type="entry name" value="AA-Vitamin_Transporters"/>
</dbReference>
<dbReference type="STRING" id="553469.SAMN04487947_3903"/>
<dbReference type="SUPFAM" id="SSF103481">
    <property type="entry name" value="Multidrug resistance efflux transporter EmrE"/>
    <property type="match status" value="2"/>
</dbReference>
<sequence length="324" mass="33664">MTTTTMSLRIRSDTSNWNALLFLALAAFWGTSFVAIEAGLEHFPPVLFAGIRYAIAGVLILGYAVVTTDRWYPRDRPEWLSVGVVGVFIIAAYHALLYLGEMHVSGAVAAVVVSLAPVLTAVAAASILGQSLDNVAAGGFLLGVVGVVVVADPNPANLLSTNLLGIVLVLLSAASFAVGAVLTEPLRTTLPAESMQAWAMLVGAAVLFAGSLARGESPAAIEWTTTAVVSLTYLTLVSGVVGFLIYFALHERVGATEINLVGYLEPVVAAVAGWALLGHLVSTTTLVGFLAIFAGFALVKRDTIRARVLGETSAPATGHGYDAD</sequence>
<feature type="transmembrane region" description="Helical" evidence="5">
    <location>
        <begin position="225"/>
        <end position="248"/>
    </location>
</feature>
<dbReference type="GO" id="GO:0016020">
    <property type="term" value="C:membrane"/>
    <property type="evidence" value="ECO:0007669"/>
    <property type="project" value="UniProtKB-SubCell"/>
</dbReference>
<dbReference type="Proteomes" id="UP000198531">
    <property type="component" value="Unassembled WGS sequence"/>
</dbReference>
<feature type="transmembrane region" description="Helical" evidence="5">
    <location>
        <begin position="163"/>
        <end position="183"/>
    </location>
</feature>
<evidence type="ECO:0000256" key="3">
    <source>
        <dbReference type="ARBA" id="ARBA00022989"/>
    </source>
</evidence>
<feature type="transmembrane region" description="Helical" evidence="5">
    <location>
        <begin position="283"/>
        <end position="299"/>
    </location>
</feature>
<feature type="transmembrane region" description="Helical" evidence="5">
    <location>
        <begin position="45"/>
        <end position="66"/>
    </location>
</feature>
<dbReference type="InterPro" id="IPR000620">
    <property type="entry name" value="EamA_dom"/>
</dbReference>
<keyword evidence="3 5" id="KW-1133">Transmembrane helix</keyword>
<reference evidence="8" key="1">
    <citation type="submission" date="2016-10" db="EMBL/GenBank/DDBJ databases">
        <authorList>
            <person name="Varghese N."/>
            <person name="Submissions S."/>
        </authorList>
    </citation>
    <scope>NUCLEOTIDE SEQUENCE [LARGE SCALE GENOMIC DNA]</scope>
    <source>
        <strain evidence="8">CGMCC 1.7736</strain>
    </source>
</reference>
<feature type="transmembrane region" description="Helical" evidence="5">
    <location>
        <begin position="135"/>
        <end position="151"/>
    </location>
</feature>
<name>A0A1I6IZ51_9EURY</name>
<accession>A0A1I6IZ51</accession>
<evidence type="ECO:0000313" key="8">
    <source>
        <dbReference type="Proteomes" id="UP000198531"/>
    </source>
</evidence>
<comment type="subcellular location">
    <subcellularLocation>
        <location evidence="1">Membrane</location>
        <topology evidence="1">Multi-pass membrane protein</topology>
    </subcellularLocation>
</comment>
<dbReference type="PANTHER" id="PTHR32322">
    <property type="entry name" value="INNER MEMBRANE TRANSPORTER"/>
    <property type="match status" value="1"/>
</dbReference>
<evidence type="ECO:0000256" key="2">
    <source>
        <dbReference type="ARBA" id="ARBA00022692"/>
    </source>
</evidence>
<dbReference type="PANTHER" id="PTHR32322:SF2">
    <property type="entry name" value="EAMA DOMAIN-CONTAINING PROTEIN"/>
    <property type="match status" value="1"/>
</dbReference>
<evidence type="ECO:0000313" key="7">
    <source>
        <dbReference type="EMBL" id="SFR71959.1"/>
    </source>
</evidence>
<organism evidence="7 8">
    <name type="scientific">Halogeometricum rufum</name>
    <dbReference type="NCBI Taxonomy" id="553469"/>
    <lineage>
        <taxon>Archaea</taxon>
        <taxon>Methanobacteriati</taxon>
        <taxon>Methanobacteriota</taxon>
        <taxon>Stenosarchaea group</taxon>
        <taxon>Halobacteria</taxon>
        <taxon>Halobacteriales</taxon>
        <taxon>Haloferacaceae</taxon>
        <taxon>Halogeometricum</taxon>
    </lineage>
</organism>